<evidence type="ECO:0000256" key="4">
    <source>
        <dbReference type="ARBA" id="ARBA00022490"/>
    </source>
</evidence>
<evidence type="ECO:0000313" key="12">
    <source>
        <dbReference type="Proteomes" id="UP000625711"/>
    </source>
</evidence>
<reference evidence="11" key="1">
    <citation type="submission" date="2020-08" db="EMBL/GenBank/DDBJ databases">
        <title>Genome sequencing and assembly of the red palm weevil Rhynchophorus ferrugineus.</title>
        <authorList>
            <person name="Dias G.B."/>
            <person name="Bergman C.M."/>
            <person name="Manee M."/>
        </authorList>
    </citation>
    <scope>NUCLEOTIDE SEQUENCE</scope>
    <source>
        <strain evidence="11">AA-2017</strain>
        <tissue evidence="11">Whole larva</tissue>
    </source>
</reference>
<comment type="subcellular location">
    <subcellularLocation>
        <location evidence="1">Cytoplasm</location>
        <location evidence="1">Cytoskeleton</location>
        <location evidence="1">Flagellum axoneme</location>
    </subcellularLocation>
</comment>
<comment type="similarity">
    <text evidence="2">Belongs to the DRC9 family.</text>
</comment>
<evidence type="ECO:0000256" key="1">
    <source>
        <dbReference type="ARBA" id="ARBA00004611"/>
    </source>
</evidence>
<dbReference type="GO" id="GO:0005737">
    <property type="term" value="C:cytoplasm"/>
    <property type="evidence" value="ECO:0007669"/>
    <property type="project" value="TreeGrafter"/>
</dbReference>
<keyword evidence="12" id="KW-1185">Reference proteome</keyword>
<keyword evidence="8" id="KW-0966">Cell projection</keyword>
<dbReference type="PROSITE" id="PS50096">
    <property type="entry name" value="IQ"/>
    <property type="match status" value="1"/>
</dbReference>
<dbReference type="GO" id="GO:0044782">
    <property type="term" value="P:cilium organization"/>
    <property type="evidence" value="ECO:0007669"/>
    <property type="project" value="TreeGrafter"/>
</dbReference>
<evidence type="ECO:0000256" key="5">
    <source>
        <dbReference type="ARBA" id="ARBA00022846"/>
    </source>
</evidence>
<comment type="caution">
    <text evidence="11">The sequence shown here is derived from an EMBL/GenBank/DDBJ whole genome shotgun (WGS) entry which is preliminary data.</text>
</comment>
<protein>
    <recommendedName>
        <fullName evidence="3">Dynein regulatory complex protein 9</fullName>
    </recommendedName>
    <alternativeName>
        <fullName evidence="9">IQ domain-containing protein G</fullName>
    </alternativeName>
</protein>
<name>A0A834IIN4_RHYFE</name>
<dbReference type="CDD" id="cd23766">
    <property type="entry name" value="IQCG"/>
    <property type="match status" value="1"/>
</dbReference>
<evidence type="ECO:0000256" key="2">
    <source>
        <dbReference type="ARBA" id="ARBA00008222"/>
    </source>
</evidence>
<dbReference type="PANTHER" id="PTHR14871">
    <property type="entry name" value="DYNEIN REGULATORY COMPLEX PROTEIN 9"/>
    <property type="match status" value="1"/>
</dbReference>
<gene>
    <name evidence="11" type="ORF">GWI33_007579</name>
</gene>
<dbReference type="InterPro" id="IPR042618">
    <property type="entry name" value="IQCG"/>
</dbReference>
<sequence length="379" mass="44819">MSGTYISITDGTDSYNVDDITSRSYKETLTQLSRDANKHECQSNLVRNFVSCVLSECMNELAILSSIVERTEQQSNADKYPVYKSIEERYMGHENHAETRIGSEIDDFDKLSNDIGTIYVLIDDLQKEICQTGTYGRLKTFIDAMRRMRQEEDQLLQDEVNQTKIIDDIKTTYEKERLENIRTIEETNSNIQKLRFESEDVYLYGQREAVFFEQWEKARLEQNDIRCEEKESSYSNIVTDAKEKMQLENRCHKEFVAYLEESKDDLLEDIQAWMKRFDEDFEKRENDIISLKPELEKIKEERKAVEERYKERSAAIEDFLEYKRVEAVKAEQRRKEVEAAVRIQAWWRGVMVRRKLGPYKKKKGKGGKDGDKKKAKKKK</sequence>
<keyword evidence="7" id="KW-0206">Cytoskeleton</keyword>
<feature type="region of interest" description="Disordered" evidence="10">
    <location>
        <begin position="357"/>
        <end position="379"/>
    </location>
</feature>
<keyword evidence="6" id="KW-0969">Cilium</keyword>
<evidence type="ECO:0000256" key="8">
    <source>
        <dbReference type="ARBA" id="ARBA00023273"/>
    </source>
</evidence>
<evidence type="ECO:0000256" key="3">
    <source>
        <dbReference type="ARBA" id="ARBA00013738"/>
    </source>
</evidence>
<dbReference type="SMART" id="SM00015">
    <property type="entry name" value="IQ"/>
    <property type="match status" value="1"/>
</dbReference>
<proteinExistence type="inferred from homology"/>
<dbReference type="Pfam" id="PF00612">
    <property type="entry name" value="IQ"/>
    <property type="match status" value="1"/>
</dbReference>
<keyword evidence="5" id="KW-0282">Flagellum</keyword>
<keyword evidence="4" id="KW-0963">Cytoplasm</keyword>
<accession>A0A834IIN4</accession>
<evidence type="ECO:0000256" key="7">
    <source>
        <dbReference type="ARBA" id="ARBA00023212"/>
    </source>
</evidence>
<dbReference type="Proteomes" id="UP000625711">
    <property type="component" value="Unassembled WGS sequence"/>
</dbReference>
<evidence type="ECO:0000256" key="6">
    <source>
        <dbReference type="ARBA" id="ARBA00023069"/>
    </source>
</evidence>
<organism evidence="11 12">
    <name type="scientific">Rhynchophorus ferrugineus</name>
    <name type="common">Red palm weevil</name>
    <name type="synonym">Curculio ferrugineus</name>
    <dbReference type="NCBI Taxonomy" id="354439"/>
    <lineage>
        <taxon>Eukaryota</taxon>
        <taxon>Metazoa</taxon>
        <taxon>Ecdysozoa</taxon>
        <taxon>Arthropoda</taxon>
        <taxon>Hexapoda</taxon>
        <taxon>Insecta</taxon>
        <taxon>Pterygota</taxon>
        <taxon>Neoptera</taxon>
        <taxon>Endopterygota</taxon>
        <taxon>Coleoptera</taxon>
        <taxon>Polyphaga</taxon>
        <taxon>Cucujiformia</taxon>
        <taxon>Curculionidae</taxon>
        <taxon>Dryophthorinae</taxon>
        <taxon>Rhynchophorus</taxon>
    </lineage>
</organism>
<dbReference type="OrthoDB" id="10254713at2759"/>
<evidence type="ECO:0000256" key="10">
    <source>
        <dbReference type="SAM" id="MobiDB-lite"/>
    </source>
</evidence>
<dbReference type="GO" id="GO:0031514">
    <property type="term" value="C:motile cilium"/>
    <property type="evidence" value="ECO:0007669"/>
    <property type="project" value="TreeGrafter"/>
</dbReference>
<evidence type="ECO:0000256" key="9">
    <source>
        <dbReference type="ARBA" id="ARBA00032183"/>
    </source>
</evidence>
<dbReference type="InterPro" id="IPR000048">
    <property type="entry name" value="IQ_motif_EF-hand-BS"/>
</dbReference>
<dbReference type="EMBL" id="JAACXV010000374">
    <property type="protein sequence ID" value="KAF7279168.1"/>
    <property type="molecule type" value="Genomic_DNA"/>
</dbReference>
<dbReference type="AlphaFoldDB" id="A0A834IIN4"/>
<dbReference type="PANTHER" id="PTHR14871:SF1">
    <property type="entry name" value="DYNEIN REGULATORY COMPLEX PROTEIN 9"/>
    <property type="match status" value="1"/>
</dbReference>
<evidence type="ECO:0000313" key="11">
    <source>
        <dbReference type="EMBL" id="KAF7279168.1"/>
    </source>
</evidence>